<evidence type="ECO:0000313" key="2">
    <source>
        <dbReference type="EMBL" id="ARN82913.1"/>
    </source>
</evidence>
<dbReference type="RefSeq" id="WP_085773054.1">
    <property type="nucleotide sequence ID" value="NZ_AP027149.1"/>
</dbReference>
<gene>
    <name evidence="2" type="ORF">B1812_19590</name>
</gene>
<sequence length="148" mass="15848">MNQEMAVFLVPLLLAAGAVLTTGGGLYFFGIKFLANARQAGASLAGGIFIFAVLQILLYGSATAFYNAQQLQTSDCELQGESSHPEARLGADPTVLHKAITACMKEAGYEWVGQHRQCKDAPVATNPYCYLPTDGFDRAITSLQLSLQ</sequence>
<organism evidence="2 3">
    <name type="scientific">Methylocystis bryophila</name>
    <dbReference type="NCBI Taxonomy" id="655015"/>
    <lineage>
        <taxon>Bacteria</taxon>
        <taxon>Pseudomonadati</taxon>
        <taxon>Pseudomonadota</taxon>
        <taxon>Alphaproteobacteria</taxon>
        <taxon>Hyphomicrobiales</taxon>
        <taxon>Methylocystaceae</taxon>
        <taxon>Methylocystis</taxon>
    </lineage>
</organism>
<proteinExistence type="predicted"/>
<dbReference type="KEGG" id="mbry:B1812_19590"/>
<feature type="transmembrane region" description="Helical" evidence="1">
    <location>
        <begin position="41"/>
        <end position="66"/>
    </location>
</feature>
<keyword evidence="1" id="KW-0812">Transmembrane</keyword>
<dbReference type="Proteomes" id="UP000193978">
    <property type="component" value="Chromosome"/>
</dbReference>
<keyword evidence="3" id="KW-1185">Reference proteome</keyword>
<evidence type="ECO:0000256" key="1">
    <source>
        <dbReference type="SAM" id="Phobius"/>
    </source>
</evidence>
<name>A0A1W6MZC8_9HYPH</name>
<dbReference type="EMBL" id="CP019948">
    <property type="protein sequence ID" value="ARN82913.1"/>
    <property type="molecule type" value="Genomic_DNA"/>
</dbReference>
<dbReference type="AlphaFoldDB" id="A0A1W6MZC8"/>
<accession>A0A1W6MZC8</accession>
<dbReference type="STRING" id="655015.B1812_19590"/>
<protein>
    <submittedName>
        <fullName evidence="2">Uncharacterized protein</fullName>
    </submittedName>
</protein>
<reference evidence="2 3" key="1">
    <citation type="submission" date="2017-02" db="EMBL/GenBank/DDBJ databases">
        <authorList>
            <person name="Peterson S.W."/>
        </authorList>
    </citation>
    <scope>NUCLEOTIDE SEQUENCE [LARGE SCALE GENOMIC DNA]</scope>
    <source>
        <strain evidence="2 3">S285</strain>
    </source>
</reference>
<feature type="transmembrane region" description="Helical" evidence="1">
    <location>
        <begin position="6"/>
        <end position="29"/>
    </location>
</feature>
<keyword evidence="1" id="KW-0472">Membrane</keyword>
<keyword evidence="1" id="KW-1133">Transmembrane helix</keyword>
<dbReference type="OrthoDB" id="8450418at2"/>
<evidence type="ECO:0000313" key="3">
    <source>
        <dbReference type="Proteomes" id="UP000193978"/>
    </source>
</evidence>